<dbReference type="SUPFAM" id="SSF46894">
    <property type="entry name" value="C-terminal effector domain of the bipartite response regulators"/>
    <property type="match status" value="1"/>
</dbReference>
<keyword evidence="1" id="KW-0805">Transcription regulation</keyword>
<gene>
    <name evidence="5" type="ORF">GGQ66_002519</name>
</gene>
<dbReference type="InterPro" id="IPR000792">
    <property type="entry name" value="Tscrpt_reg_LuxR_C"/>
</dbReference>
<evidence type="ECO:0000313" key="5">
    <source>
        <dbReference type="EMBL" id="MBB4103951.1"/>
    </source>
</evidence>
<keyword evidence="6" id="KW-1185">Reference proteome</keyword>
<dbReference type="PANTHER" id="PTHR44688">
    <property type="entry name" value="DNA-BINDING TRANSCRIPTIONAL ACTIVATOR DEVR_DOSR"/>
    <property type="match status" value="1"/>
</dbReference>
<dbReference type="RefSeq" id="WP_183792967.1">
    <property type="nucleotide sequence ID" value="NZ_JACIDU010000009.1"/>
</dbReference>
<dbReference type="InterPro" id="IPR036388">
    <property type="entry name" value="WH-like_DNA-bd_sf"/>
</dbReference>
<accession>A0A7W6K474</accession>
<dbReference type="Proteomes" id="UP000584824">
    <property type="component" value="Unassembled WGS sequence"/>
</dbReference>
<dbReference type="PANTHER" id="PTHR44688:SF16">
    <property type="entry name" value="DNA-BINDING TRANSCRIPTIONAL ACTIVATOR DEVR_DOSR"/>
    <property type="match status" value="1"/>
</dbReference>
<dbReference type="Pfam" id="PF03472">
    <property type="entry name" value="Autoind_bind"/>
    <property type="match status" value="1"/>
</dbReference>
<dbReference type="SUPFAM" id="SSF75516">
    <property type="entry name" value="Pheromone-binding domain of LuxR-like quorum-sensing transcription factors"/>
    <property type="match status" value="1"/>
</dbReference>
<comment type="caution">
    <text evidence="5">The sequence shown here is derived from an EMBL/GenBank/DDBJ whole genome shotgun (WGS) entry which is preliminary data.</text>
</comment>
<evidence type="ECO:0000313" key="6">
    <source>
        <dbReference type="Proteomes" id="UP000584824"/>
    </source>
</evidence>
<protein>
    <submittedName>
        <fullName evidence="5">LuxR family transcriptional regulator</fullName>
    </submittedName>
</protein>
<dbReference type="InterPro" id="IPR016032">
    <property type="entry name" value="Sig_transdc_resp-reg_C-effctor"/>
</dbReference>
<dbReference type="CDD" id="cd06170">
    <property type="entry name" value="LuxR_C_like"/>
    <property type="match status" value="1"/>
</dbReference>
<dbReference type="PRINTS" id="PR00038">
    <property type="entry name" value="HTHLUXR"/>
</dbReference>
<keyword evidence="2" id="KW-0238">DNA-binding</keyword>
<dbReference type="InterPro" id="IPR036693">
    <property type="entry name" value="TF_LuxR_autoind-bd_dom_sf"/>
</dbReference>
<proteinExistence type="predicted"/>
<feature type="domain" description="HTH luxR-type" evidence="4">
    <location>
        <begin position="179"/>
        <end position="244"/>
    </location>
</feature>
<evidence type="ECO:0000259" key="4">
    <source>
        <dbReference type="PROSITE" id="PS50043"/>
    </source>
</evidence>
<organism evidence="5 6">
    <name type="scientific">Allorhizobium borbori</name>
    <dbReference type="NCBI Taxonomy" id="485907"/>
    <lineage>
        <taxon>Bacteria</taxon>
        <taxon>Pseudomonadati</taxon>
        <taxon>Pseudomonadota</taxon>
        <taxon>Alphaproteobacteria</taxon>
        <taxon>Hyphomicrobiales</taxon>
        <taxon>Rhizobiaceae</taxon>
        <taxon>Rhizobium/Agrobacterium group</taxon>
        <taxon>Allorhizobium</taxon>
    </lineage>
</organism>
<evidence type="ECO:0000256" key="1">
    <source>
        <dbReference type="ARBA" id="ARBA00023015"/>
    </source>
</evidence>
<dbReference type="PROSITE" id="PS50043">
    <property type="entry name" value="HTH_LUXR_2"/>
    <property type="match status" value="1"/>
</dbReference>
<dbReference type="SMART" id="SM00421">
    <property type="entry name" value="HTH_LUXR"/>
    <property type="match status" value="1"/>
</dbReference>
<name>A0A7W6K474_9HYPH</name>
<evidence type="ECO:0000256" key="3">
    <source>
        <dbReference type="ARBA" id="ARBA00023163"/>
    </source>
</evidence>
<dbReference type="InterPro" id="IPR005143">
    <property type="entry name" value="TF_LuxR_autoind-bd_dom"/>
</dbReference>
<dbReference type="EMBL" id="JACIDU010000009">
    <property type="protein sequence ID" value="MBB4103951.1"/>
    <property type="molecule type" value="Genomic_DNA"/>
</dbReference>
<dbReference type="Gene3D" id="1.10.10.10">
    <property type="entry name" value="Winged helix-like DNA-binding domain superfamily/Winged helix DNA-binding domain"/>
    <property type="match status" value="1"/>
</dbReference>
<keyword evidence="3" id="KW-0804">Transcription</keyword>
<reference evidence="5 6" key="1">
    <citation type="submission" date="2020-08" db="EMBL/GenBank/DDBJ databases">
        <title>Genomic Encyclopedia of Type Strains, Phase IV (KMG-IV): sequencing the most valuable type-strain genomes for metagenomic binning, comparative biology and taxonomic classification.</title>
        <authorList>
            <person name="Goeker M."/>
        </authorList>
    </citation>
    <scope>NUCLEOTIDE SEQUENCE [LARGE SCALE GENOMIC DNA]</scope>
    <source>
        <strain evidence="5 6">DSM 26385</strain>
    </source>
</reference>
<dbReference type="AlphaFoldDB" id="A0A7W6K474"/>
<dbReference type="GO" id="GO:0003677">
    <property type="term" value="F:DNA binding"/>
    <property type="evidence" value="ECO:0007669"/>
    <property type="project" value="UniProtKB-KW"/>
</dbReference>
<dbReference type="GO" id="GO:0006355">
    <property type="term" value="P:regulation of DNA-templated transcription"/>
    <property type="evidence" value="ECO:0007669"/>
    <property type="project" value="InterPro"/>
</dbReference>
<sequence length="247" mass="28067">MQSDSIIQFLMAVDECDSLERLMDAFTGILDDEGYGHYAVLRIPMVSETSVFRILHHQLPENWVDFYMSRGYHLIDPVLRHLSAAQGYYRFADAYGAFEKDTHRRGIERLAADRMRFGIEDGYLFPIYGRLGLMGAIAVAGRRSDIAPMELRLMNAAVNHLFWRIVNLGDGVIPTSLPPSDQPVSMTRREKEVIALLAEGLTSNEIARELSISNHTVDWYVNGLQDKLEARNRQHAISLAFRRGLLV</sequence>
<dbReference type="Gene3D" id="3.30.450.80">
    <property type="entry name" value="Transcription factor LuxR-like, autoinducer-binding domain"/>
    <property type="match status" value="1"/>
</dbReference>
<dbReference type="Pfam" id="PF00196">
    <property type="entry name" value="GerE"/>
    <property type="match status" value="1"/>
</dbReference>
<evidence type="ECO:0000256" key="2">
    <source>
        <dbReference type="ARBA" id="ARBA00023125"/>
    </source>
</evidence>